<dbReference type="PROSITE" id="PS50297">
    <property type="entry name" value="ANK_REP_REGION"/>
    <property type="match status" value="1"/>
</dbReference>
<evidence type="ECO:0000313" key="4">
    <source>
        <dbReference type="EMBL" id="TLD96244.1"/>
    </source>
</evidence>
<gene>
    <name evidence="4" type="ORF">LS71_007000</name>
</gene>
<dbReference type="EMBL" id="JRPR02000005">
    <property type="protein sequence ID" value="TLD96244.1"/>
    <property type="molecule type" value="Genomic_DNA"/>
</dbReference>
<dbReference type="InterPro" id="IPR036770">
    <property type="entry name" value="Ankyrin_rpt-contain_sf"/>
</dbReference>
<dbReference type="Pfam" id="PF12796">
    <property type="entry name" value="Ank_2"/>
    <property type="match status" value="1"/>
</dbReference>
<dbReference type="Gene3D" id="1.25.40.20">
    <property type="entry name" value="Ankyrin repeat-containing domain"/>
    <property type="match status" value="1"/>
</dbReference>
<dbReference type="InterPro" id="IPR002110">
    <property type="entry name" value="Ankyrin_rpt"/>
</dbReference>
<evidence type="ECO:0000256" key="3">
    <source>
        <dbReference type="PROSITE-ProRule" id="PRU00023"/>
    </source>
</evidence>
<feature type="repeat" description="ANK" evidence="3">
    <location>
        <begin position="44"/>
        <end position="76"/>
    </location>
</feature>
<name>A0A4U8T9E6_9HELI</name>
<evidence type="ECO:0000256" key="2">
    <source>
        <dbReference type="ARBA" id="ARBA00023043"/>
    </source>
</evidence>
<dbReference type="STRING" id="1677920.LS71_07140"/>
<keyword evidence="2 3" id="KW-0040">ANK repeat</keyword>
<organism evidence="4 5">
    <name type="scientific">Helicobacter jaachi</name>
    <dbReference type="NCBI Taxonomy" id="1677920"/>
    <lineage>
        <taxon>Bacteria</taxon>
        <taxon>Pseudomonadati</taxon>
        <taxon>Campylobacterota</taxon>
        <taxon>Epsilonproteobacteria</taxon>
        <taxon>Campylobacterales</taxon>
        <taxon>Helicobacteraceae</taxon>
        <taxon>Helicobacter</taxon>
    </lineage>
</organism>
<accession>A0A4U8T9E6</accession>
<comment type="caution">
    <text evidence="4">The sequence shown here is derived from an EMBL/GenBank/DDBJ whole genome shotgun (WGS) entry which is preliminary data.</text>
</comment>
<protein>
    <submittedName>
        <fullName evidence="4">Ankyrin repeat domain-containing protein</fullName>
    </submittedName>
</protein>
<evidence type="ECO:0000256" key="1">
    <source>
        <dbReference type="ARBA" id="ARBA00022737"/>
    </source>
</evidence>
<proteinExistence type="predicted"/>
<dbReference type="PANTHER" id="PTHR24198:SF165">
    <property type="entry name" value="ANKYRIN REPEAT-CONTAINING PROTEIN-RELATED"/>
    <property type="match status" value="1"/>
</dbReference>
<dbReference type="PROSITE" id="PS50088">
    <property type="entry name" value="ANK_REPEAT"/>
    <property type="match status" value="1"/>
</dbReference>
<dbReference type="PANTHER" id="PTHR24198">
    <property type="entry name" value="ANKYRIN REPEAT AND PROTEIN KINASE DOMAIN-CONTAINING PROTEIN"/>
    <property type="match status" value="1"/>
</dbReference>
<keyword evidence="1" id="KW-0677">Repeat</keyword>
<keyword evidence="5" id="KW-1185">Reference proteome</keyword>
<dbReference type="SMART" id="SM00248">
    <property type="entry name" value="ANK"/>
    <property type="match status" value="3"/>
</dbReference>
<sequence length="155" mass="17561">MDIETTQKLEELCRYAFECARHDNASDLERLLNYGLNVNLTNEKGDTLLMLAAYNGNVNATRILLKRGADIERLNDKRLSVLSGACFKGYDEIVKMLLEHDADIHAGRLSALNCALMFRRKKILTLLLTHNAAPLSLWQRICARLYGVRSLIVRA</sequence>
<reference evidence="4 5" key="1">
    <citation type="journal article" date="2014" name="Genome Announc.">
        <title>Draft genome sequences of eight enterohepatic helicobacter species isolated from both laboratory and wild rodents.</title>
        <authorList>
            <person name="Sheh A."/>
            <person name="Shen Z."/>
            <person name="Fox J.G."/>
        </authorList>
    </citation>
    <scope>NUCLEOTIDE SEQUENCE [LARGE SCALE GENOMIC DNA]</scope>
    <source>
        <strain evidence="4 5">MIT 09-6949</strain>
    </source>
</reference>
<dbReference type="AlphaFoldDB" id="A0A4U8T9E6"/>
<evidence type="ECO:0000313" key="5">
    <source>
        <dbReference type="Proteomes" id="UP000029733"/>
    </source>
</evidence>
<dbReference type="OrthoDB" id="671583at2"/>
<dbReference type="Proteomes" id="UP000029733">
    <property type="component" value="Unassembled WGS sequence"/>
</dbReference>
<dbReference type="SUPFAM" id="SSF48403">
    <property type="entry name" value="Ankyrin repeat"/>
    <property type="match status" value="1"/>
</dbReference>